<feature type="region of interest" description="Disordered" evidence="2">
    <location>
        <begin position="33"/>
        <end position="106"/>
    </location>
</feature>
<feature type="compositionally biased region" description="Low complexity" evidence="2">
    <location>
        <begin position="445"/>
        <end position="459"/>
    </location>
</feature>
<proteinExistence type="predicted"/>
<feature type="region of interest" description="Disordered" evidence="2">
    <location>
        <begin position="411"/>
        <end position="459"/>
    </location>
</feature>
<feature type="compositionally biased region" description="Polar residues" evidence="2">
    <location>
        <begin position="44"/>
        <end position="60"/>
    </location>
</feature>
<keyword evidence="1" id="KW-0175">Coiled coil</keyword>
<evidence type="ECO:0000313" key="3">
    <source>
        <dbReference type="EMBL" id="CCM01905.1"/>
    </source>
</evidence>
<keyword evidence="4" id="KW-1185">Reference proteome</keyword>
<dbReference type="AlphaFoldDB" id="J4GNU9"/>
<protein>
    <submittedName>
        <fullName evidence="3">Uncharacterized protein</fullName>
    </submittedName>
</protein>
<feature type="region of interest" description="Disordered" evidence="2">
    <location>
        <begin position="216"/>
        <end position="251"/>
    </location>
</feature>
<dbReference type="InParanoid" id="J4GNU9"/>
<dbReference type="OrthoDB" id="3367070at2759"/>
<feature type="compositionally biased region" description="Low complexity" evidence="2">
    <location>
        <begin position="224"/>
        <end position="239"/>
    </location>
</feature>
<feature type="compositionally biased region" description="Low complexity" evidence="2">
    <location>
        <begin position="272"/>
        <end position="286"/>
    </location>
</feature>
<feature type="compositionally biased region" description="Polar residues" evidence="2">
    <location>
        <begin position="240"/>
        <end position="251"/>
    </location>
</feature>
<gene>
    <name evidence="3" type="ORF">FIBRA_03976</name>
</gene>
<evidence type="ECO:0000313" key="4">
    <source>
        <dbReference type="Proteomes" id="UP000006352"/>
    </source>
</evidence>
<feature type="compositionally biased region" description="Low complexity" evidence="2">
    <location>
        <begin position="69"/>
        <end position="78"/>
    </location>
</feature>
<dbReference type="Proteomes" id="UP000006352">
    <property type="component" value="Unassembled WGS sequence"/>
</dbReference>
<accession>J4GNU9</accession>
<dbReference type="GeneID" id="24096816"/>
<feature type="region of interest" description="Disordered" evidence="2">
    <location>
        <begin position="493"/>
        <end position="529"/>
    </location>
</feature>
<dbReference type="RefSeq" id="XP_012181188.1">
    <property type="nucleotide sequence ID" value="XM_012325798.1"/>
</dbReference>
<dbReference type="EMBL" id="HE797054">
    <property type="protein sequence ID" value="CCM01905.1"/>
    <property type="molecule type" value="Genomic_DNA"/>
</dbReference>
<reference evidence="3 4" key="1">
    <citation type="journal article" date="2012" name="Appl. Environ. Microbiol.">
        <title>Short-read sequencing for genomic analysis of the brown rot fungus Fibroporia radiculosa.</title>
        <authorList>
            <person name="Tang J.D."/>
            <person name="Perkins A.D."/>
            <person name="Sonstegard T.S."/>
            <person name="Schroeder S.G."/>
            <person name="Burgess S.C."/>
            <person name="Diehl S.V."/>
        </authorList>
    </citation>
    <scope>NUCLEOTIDE SEQUENCE [LARGE SCALE GENOMIC DNA]</scope>
    <source>
        <strain evidence="3 4">TFFH 294</strain>
    </source>
</reference>
<organism evidence="3 4">
    <name type="scientific">Fibroporia radiculosa</name>
    <dbReference type="NCBI Taxonomy" id="599839"/>
    <lineage>
        <taxon>Eukaryota</taxon>
        <taxon>Fungi</taxon>
        <taxon>Dikarya</taxon>
        <taxon>Basidiomycota</taxon>
        <taxon>Agaricomycotina</taxon>
        <taxon>Agaricomycetes</taxon>
        <taxon>Polyporales</taxon>
        <taxon>Fibroporiaceae</taxon>
        <taxon>Fibroporia</taxon>
    </lineage>
</organism>
<sequence length="587" mass="63324">MGFFSSRRGELSSTNLQDDSTVVRVIRSRFYGKGKGKERETADDSTLYSAPPSSFSSNHVPSPGKHSFSSTRARASSTEPHRVRTSTSAFFPRHLEKESHGPRSSTDALTITLAQRLNELATANSEGLLSDDEYRLLRQNLFERFASGAPVPSETPLVPMSSAGRDGRTSFSSHDHRTSSYHHVPSSRAFSLQSKRSITSAVTGLLRRATSRRIVSTSNDTHGSDAASVYSVSSAGGRSNTIPRTLSYQTSDSSLRTEFSRMLPYRPFGVSASEAAPAATTSSARSINRGRTRSNSSTPPSAFPGSPSMIDSPISRGSLIEALPNDDDLETAKELRTQIDLVEAEGRRLLDAFNGLELSTLTRRHRHAHIRPRIPHVLNALDSLSATGTDKQSVLTGRDVDIVSFKSSGSVRSAPSVKRTPSGLKKNIASASSTTLVSPHKSVSRKNSMSSMSSRGRVGASGLSSLAGHYAIGSSSSINLPRSSSHLPLAPVAEAESPPHEQHTSGVKGPVTARKQASDAHSSSQGMRHGVSAGVAIAEDEEIRAMEAELADIRRRRMEVIARYEARLEYLRARLKGAELHEKILRT</sequence>
<name>J4GNU9_9APHY</name>
<feature type="compositionally biased region" description="Basic and acidic residues" evidence="2">
    <location>
        <begin position="165"/>
        <end position="178"/>
    </location>
</feature>
<evidence type="ECO:0000256" key="1">
    <source>
        <dbReference type="SAM" id="Coils"/>
    </source>
</evidence>
<feature type="region of interest" description="Disordered" evidence="2">
    <location>
        <begin position="272"/>
        <end position="314"/>
    </location>
</feature>
<dbReference type="STRING" id="599839.J4GNU9"/>
<dbReference type="HOGENOM" id="CLU_024697_0_0_1"/>
<feature type="coiled-coil region" evidence="1">
    <location>
        <begin position="536"/>
        <end position="581"/>
    </location>
</feature>
<feature type="region of interest" description="Disordered" evidence="2">
    <location>
        <begin position="153"/>
        <end position="187"/>
    </location>
</feature>
<evidence type="ECO:0000256" key="2">
    <source>
        <dbReference type="SAM" id="MobiDB-lite"/>
    </source>
</evidence>